<name>G7JM80_MEDTR</name>
<protein>
    <submittedName>
        <fullName evidence="1">Maturase, putative</fullName>
    </submittedName>
</protein>
<dbReference type="HOGENOM" id="CLU_2444179_0_0_1"/>
<sequence>MEVNIRVEFGEYMIENGVEKGSPKRNRSTTAILLSPLFAGRLVGGEKGPYSIPLSVLLPDNIYLHKLDKEIGRIREKYEISRIRSVLLRT</sequence>
<keyword evidence="3" id="KW-1185">Reference proteome</keyword>
<gene>
    <name evidence="1" type="ordered locus">MTR_4g057110</name>
</gene>
<evidence type="ECO:0000313" key="2">
    <source>
        <dbReference type="EnsemblPlants" id="AES88513"/>
    </source>
</evidence>
<evidence type="ECO:0000313" key="3">
    <source>
        <dbReference type="Proteomes" id="UP000002051"/>
    </source>
</evidence>
<reference evidence="1 3" key="1">
    <citation type="journal article" date="2011" name="Nature">
        <title>The Medicago genome provides insight into the evolution of rhizobial symbioses.</title>
        <authorList>
            <person name="Young N.D."/>
            <person name="Debelle F."/>
            <person name="Oldroyd G.E."/>
            <person name="Geurts R."/>
            <person name="Cannon S.B."/>
            <person name="Udvardi M.K."/>
            <person name="Benedito V.A."/>
            <person name="Mayer K.F."/>
            <person name="Gouzy J."/>
            <person name="Schoof H."/>
            <person name="Van de Peer Y."/>
            <person name="Proost S."/>
            <person name="Cook D.R."/>
            <person name="Meyers B.C."/>
            <person name="Spannagl M."/>
            <person name="Cheung F."/>
            <person name="De Mita S."/>
            <person name="Krishnakumar V."/>
            <person name="Gundlach H."/>
            <person name="Zhou S."/>
            <person name="Mudge J."/>
            <person name="Bharti A.K."/>
            <person name="Murray J.D."/>
            <person name="Naoumkina M.A."/>
            <person name="Rosen B."/>
            <person name="Silverstein K.A."/>
            <person name="Tang H."/>
            <person name="Rombauts S."/>
            <person name="Zhao P.X."/>
            <person name="Zhou P."/>
            <person name="Barbe V."/>
            <person name="Bardou P."/>
            <person name="Bechner M."/>
            <person name="Bellec A."/>
            <person name="Berger A."/>
            <person name="Berges H."/>
            <person name="Bidwell S."/>
            <person name="Bisseling T."/>
            <person name="Choisne N."/>
            <person name="Couloux A."/>
            <person name="Denny R."/>
            <person name="Deshpande S."/>
            <person name="Dai X."/>
            <person name="Doyle J.J."/>
            <person name="Dudez A.M."/>
            <person name="Farmer A.D."/>
            <person name="Fouteau S."/>
            <person name="Franken C."/>
            <person name="Gibelin C."/>
            <person name="Gish J."/>
            <person name="Goldstein S."/>
            <person name="Gonzalez A.J."/>
            <person name="Green P.J."/>
            <person name="Hallab A."/>
            <person name="Hartog M."/>
            <person name="Hua A."/>
            <person name="Humphray S.J."/>
            <person name="Jeong D.H."/>
            <person name="Jing Y."/>
            <person name="Jocker A."/>
            <person name="Kenton S.M."/>
            <person name="Kim D.J."/>
            <person name="Klee K."/>
            <person name="Lai H."/>
            <person name="Lang C."/>
            <person name="Lin S."/>
            <person name="Macmil S.L."/>
            <person name="Magdelenat G."/>
            <person name="Matthews L."/>
            <person name="McCorrison J."/>
            <person name="Monaghan E.L."/>
            <person name="Mun J.H."/>
            <person name="Najar F.Z."/>
            <person name="Nicholson C."/>
            <person name="Noirot C."/>
            <person name="O'Bleness M."/>
            <person name="Paule C.R."/>
            <person name="Poulain J."/>
            <person name="Prion F."/>
            <person name="Qin B."/>
            <person name="Qu C."/>
            <person name="Retzel E.F."/>
            <person name="Riddle C."/>
            <person name="Sallet E."/>
            <person name="Samain S."/>
            <person name="Samson N."/>
            <person name="Sanders I."/>
            <person name="Saurat O."/>
            <person name="Scarpelli C."/>
            <person name="Schiex T."/>
            <person name="Segurens B."/>
            <person name="Severin A.J."/>
            <person name="Sherrier D.J."/>
            <person name="Shi R."/>
            <person name="Sims S."/>
            <person name="Singer S.R."/>
            <person name="Sinharoy S."/>
            <person name="Sterck L."/>
            <person name="Viollet A."/>
            <person name="Wang B.B."/>
            <person name="Wang K."/>
            <person name="Wang M."/>
            <person name="Wang X."/>
            <person name="Warfsmann J."/>
            <person name="Weissenbach J."/>
            <person name="White D.D."/>
            <person name="White J.D."/>
            <person name="Wiley G.B."/>
            <person name="Wincker P."/>
            <person name="Xing Y."/>
            <person name="Yang L."/>
            <person name="Yao Z."/>
            <person name="Ying F."/>
            <person name="Zhai J."/>
            <person name="Zhou L."/>
            <person name="Zuber A."/>
            <person name="Denarie J."/>
            <person name="Dixon R.A."/>
            <person name="May G.D."/>
            <person name="Schwartz D.C."/>
            <person name="Rogers J."/>
            <person name="Quetier F."/>
            <person name="Town C.D."/>
            <person name="Roe B.A."/>
        </authorList>
    </citation>
    <scope>NUCLEOTIDE SEQUENCE [LARGE SCALE GENOMIC DNA]</scope>
    <source>
        <strain evidence="1">A17</strain>
        <strain evidence="2 3">cv. Jemalong A17</strain>
    </source>
</reference>
<dbReference type="Proteomes" id="UP000002051">
    <property type="component" value="Chromosome 4"/>
</dbReference>
<reference evidence="1 3" key="2">
    <citation type="journal article" date="2014" name="BMC Genomics">
        <title>An improved genome release (version Mt4.0) for the model legume Medicago truncatula.</title>
        <authorList>
            <person name="Tang H."/>
            <person name="Krishnakumar V."/>
            <person name="Bidwell S."/>
            <person name="Rosen B."/>
            <person name="Chan A."/>
            <person name="Zhou S."/>
            <person name="Gentzbittel L."/>
            <person name="Childs K.L."/>
            <person name="Yandell M."/>
            <person name="Gundlach H."/>
            <person name="Mayer K.F."/>
            <person name="Schwartz D.C."/>
            <person name="Town C.D."/>
        </authorList>
    </citation>
    <scope>GENOME REANNOTATION</scope>
    <source>
        <strain evidence="2 3">cv. Jemalong A17</strain>
    </source>
</reference>
<reference evidence="2" key="3">
    <citation type="submission" date="2015-04" db="UniProtKB">
        <authorList>
            <consortium name="EnsemblPlants"/>
        </authorList>
    </citation>
    <scope>IDENTIFICATION</scope>
    <source>
        <strain evidence="2">cv. Jemalong A17</strain>
    </source>
</reference>
<dbReference type="EMBL" id="CM001220">
    <property type="protein sequence ID" value="AES88513.1"/>
    <property type="molecule type" value="Genomic_DNA"/>
</dbReference>
<evidence type="ECO:0000313" key="1">
    <source>
        <dbReference type="EMBL" id="AES88513.1"/>
    </source>
</evidence>
<dbReference type="STRING" id="3880.G7JM80"/>
<dbReference type="PaxDb" id="3880-AES88513"/>
<accession>G7JM80</accession>
<proteinExistence type="predicted"/>
<dbReference type="EnsemblPlants" id="AES88513">
    <property type="protein sequence ID" value="AES88513"/>
    <property type="gene ID" value="MTR_4g057110"/>
</dbReference>
<organism evidence="1 3">
    <name type="scientific">Medicago truncatula</name>
    <name type="common">Barrel medic</name>
    <name type="synonym">Medicago tribuloides</name>
    <dbReference type="NCBI Taxonomy" id="3880"/>
    <lineage>
        <taxon>Eukaryota</taxon>
        <taxon>Viridiplantae</taxon>
        <taxon>Streptophyta</taxon>
        <taxon>Embryophyta</taxon>
        <taxon>Tracheophyta</taxon>
        <taxon>Spermatophyta</taxon>
        <taxon>Magnoliopsida</taxon>
        <taxon>eudicotyledons</taxon>
        <taxon>Gunneridae</taxon>
        <taxon>Pentapetalae</taxon>
        <taxon>rosids</taxon>
        <taxon>fabids</taxon>
        <taxon>Fabales</taxon>
        <taxon>Fabaceae</taxon>
        <taxon>Papilionoideae</taxon>
        <taxon>50 kb inversion clade</taxon>
        <taxon>NPAAA clade</taxon>
        <taxon>Hologalegina</taxon>
        <taxon>IRL clade</taxon>
        <taxon>Trifolieae</taxon>
        <taxon>Medicago</taxon>
    </lineage>
</organism>
<dbReference type="AlphaFoldDB" id="G7JM80"/>
<dbReference type="eggNOG" id="KOG4768">
    <property type="taxonomic scope" value="Eukaryota"/>
</dbReference>